<accession>A0ABV5R7I5</accession>
<evidence type="ECO:0000256" key="1">
    <source>
        <dbReference type="SAM" id="MobiDB-lite"/>
    </source>
</evidence>
<dbReference type="Proteomes" id="UP001589710">
    <property type="component" value="Unassembled WGS sequence"/>
</dbReference>
<feature type="non-terminal residue" evidence="3">
    <location>
        <position position="216"/>
    </location>
</feature>
<proteinExistence type="predicted"/>
<evidence type="ECO:0000313" key="4">
    <source>
        <dbReference type="Proteomes" id="UP001589710"/>
    </source>
</evidence>
<reference evidence="3 4" key="1">
    <citation type="submission" date="2024-09" db="EMBL/GenBank/DDBJ databases">
        <authorList>
            <person name="Sun Q."/>
            <person name="Mori K."/>
        </authorList>
    </citation>
    <scope>NUCLEOTIDE SEQUENCE [LARGE SCALE GENOMIC DNA]</scope>
    <source>
        <strain evidence="3 4">JCM 3331</strain>
    </source>
</reference>
<gene>
    <name evidence="3" type="ORF">ACFFTL_15810</name>
</gene>
<name>A0ABV5R7I5_9ACTN</name>
<feature type="signal peptide" evidence="2">
    <location>
        <begin position="1"/>
        <end position="31"/>
    </location>
</feature>
<protein>
    <submittedName>
        <fullName evidence="3">Uncharacterized protein</fullName>
    </submittedName>
</protein>
<keyword evidence="2" id="KW-0732">Signal</keyword>
<evidence type="ECO:0000256" key="2">
    <source>
        <dbReference type="SAM" id="SignalP"/>
    </source>
</evidence>
<evidence type="ECO:0000313" key="3">
    <source>
        <dbReference type="EMBL" id="MFB9573737.1"/>
    </source>
</evidence>
<feature type="region of interest" description="Disordered" evidence="1">
    <location>
        <begin position="193"/>
        <end position="216"/>
    </location>
</feature>
<comment type="caution">
    <text evidence="3">The sequence shown here is derived from an EMBL/GenBank/DDBJ whole genome shotgun (WGS) entry which is preliminary data.</text>
</comment>
<feature type="compositionally biased region" description="Polar residues" evidence="1">
    <location>
        <begin position="205"/>
        <end position="216"/>
    </location>
</feature>
<organism evidence="3 4">
    <name type="scientific">Streptomyces yanii</name>
    <dbReference type="NCBI Taxonomy" id="78510"/>
    <lineage>
        <taxon>Bacteria</taxon>
        <taxon>Bacillati</taxon>
        <taxon>Actinomycetota</taxon>
        <taxon>Actinomycetes</taxon>
        <taxon>Kitasatosporales</taxon>
        <taxon>Streptomycetaceae</taxon>
        <taxon>Streptomyces</taxon>
    </lineage>
</organism>
<feature type="chain" id="PRO_5046279224" evidence="2">
    <location>
        <begin position="32"/>
        <end position="216"/>
    </location>
</feature>
<sequence>MDNPRATRYRRLAAMGVVLAAVAALPGLAGAAGASEQNTGLVSPAASADRASATRVTLVTGDTVEVVKDAGGRQSVHLGAEGASKNTGFQTMSGPNGDLYVLPDDAMDAIASNAVDRELFNVTRLIRDGYADSRSDSLPVIVDYADKPSDATLRTRVDSLPAAARGALLESVDMAGMKVAKKHAGQFWRSVKPVSKPPRHGKTVTAPNASKVSRLW</sequence>
<keyword evidence="4" id="KW-1185">Reference proteome</keyword>
<dbReference type="EMBL" id="JBHMCG010000070">
    <property type="protein sequence ID" value="MFB9573737.1"/>
    <property type="molecule type" value="Genomic_DNA"/>
</dbReference>